<keyword evidence="2" id="KW-1185">Reference proteome</keyword>
<name>A0ABQ0VDT6_ENTMU</name>
<dbReference type="Proteomes" id="UP000321175">
    <property type="component" value="Unassembled WGS sequence"/>
</dbReference>
<protein>
    <submittedName>
        <fullName evidence="1">Uncharacterized protein</fullName>
    </submittedName>
</protein>
<accession>A0ABQ0VDT6</accession>
<organism evidence="1 2">
    <name type="scientific">Enterococcus mundtii</name>
    <dbReference type="NCBI Taxonomy" id="53346"/>
    <lineage>
        <taxon>Bacteria</taxon>
        <taxon>Bacillati</taxon>
        <taxon>Bacillota</taxon>
        <taxon>Bacilli</taxon>
        <taxon>Lactobacillales</taxon>
        <taxon>Enterococcaceae</taxon>
        <taxon>Enterococcus</taxon>
    </lineage>
</organism>
<reference evidence="1 2" key="1">
    <citation type="submission" date="2019-07" db="EMBL/GenBank/DDBJ databases">
        <title>Whole genome shotgun sequence of Enterococcus mundtii NBRC 100490.</title>
        <authorList>
            <person name="Hosoyama A."/>
            <person name="Uohara A."/>
            <person name="Ohji S."/>
            <person name="Ichikawa N."/>
        </authorList>
    </citation>
    <scope>NUCLEOTIDE SEQUENCE [LARGE SCALE GENOMIC DNA]</scope>
    <source>
        <strain evidence="1 2">NBRC 100490</strain>
    </source>
</reference>
<proteinExistence type="predicted"/>
<dbReference type="RefSeq" id="WP_071866892.1">
    <property type="nucleotide sequence ID" value="NZ_BJWA01000012.1"/>
</dbReference>
<evidence type="ECO:0000313" key="1">
    <source>
        <dbReference type="EMBL" id="GEL80689.1"/>
    </source>
</evidence>
<dbReference type="EMBL" id="BJWA01000012">
    <property type="protein sequence ID" value="GEL80689.1"/>
    <property type="molecule type" value="Genomic_DNA"/>
</dbReference>
<sequence>MKSYFLIFHLTAQVKELLSQPKINGVRKSTPSIISQNLKKYGEAIFSSSVLLFGAERLSHNLDKRCSQASSFDIKEKIEKI</sequence>
<evidence type="ECO:0000313" key="2">
    <source>
        <dbReference type="Proteomes" id="UP000321175"/>
    </source>
</evidence>
<dbReference type="GeneID" id="61000284"/>
<gene>
    <name evidence="1" type="ORF">EMU01_18330</name>
</gene>
<comment type="caution">
    <text evidence="1">The sequence shown here is derived from an EMBL/GenBank/DDBJ whole genome shotgun (WGS) entry which is preliminary data.</text>
</comment>